<dbReference type="RefSeq" id="WP_203750561.1">
    <property type="nucleotide sequence ID" value="NZ_BONF01000029.1"/>
</dbReference>
<proteinExistence type="predicted"/>
<evidence type="ECO:0008006" key="5">
    <source>
        <dbReference type="Google" id="ProtNLM"/>
    </source>
</evidence>
<evidence type="ECO:0000313" key="3">
    <source>
        <dbReference type="EMBL" id="GIF83558.1"/>
    </source>
</evidence>
<dbReference type="InterPro" id="IPR035168">
    <property type="entry name" value="DUF5317"/>
</dbReference>
<feature type="transmembrane region" description="Helical" evidence="2">
    <location>
        <begin position="6"/>
        <end position="23"/>
    </location>
</feature>
<evidence type="ECO:0000256" key="2">
    <source>
        <dbReference type="SAM" id="Phobius"/>
    </source>
</evidence>
<feature type="transmembrane region" description="Helical" evidence="2">
    <location>
        <begin position="35"/>
        <end position="54"/>
    </location>
</feature>
<keyword evidence="2" id="KW-0472">Membrane</keyword>
<organism evidence="3 4">
    <name type="scientific">Catellatospora bangladeshensis</name>
    <dbReference type="NCBI Taxonomy" id="310355"/>
    <lineage>
        <taxon>Bacteria</taxon>
        <taxon>Bacillati</taxon>
        <taxon>Actinomycetota</taxon>
        <taxon>Actinomycetes</taxon>
        <taxon>Micromonosporales</taxon>
        <taxon>Micromonosporaceae</taxon>
        <taxon>Catellatospora</taxon>
    </lineage>
</organism>
<accession>A0A8J3JMZ0</accession>
<dbReference type="AlphaFoldDB" id="A0A8J3JMZ0"/>
<evidence type="ECO:0000256" key="1">
    <source>
        <dbReference type="SAM" id="MobiDB-lite"/>
    </source>
</evidence>
<keyword evidence="4" id="KW-1185">Reference proteome</keyword>
<keyword evidence="2" id="KW-0812">Transmembrane</keyword>
<feature type="transmembrane region" description="Helical" evidence="2">
    <location>
        <begin position="60"/>
        <end position="76"/>
    </location>
</feature>
<keyword evidence="2" id="KW-1133">Transmembrane helix</keyword>
<name>A0A8J3JMZ0_9ACTN</name>
<feature type="transmembrane region" description="Helical" evidence="2">
    <location>
        <begin position="83"/>
        <end position="105"/>
    </location>
</feature>
<evidence type="ECO:0000313" key="4">
    <source>
        <dbReference type="Proteomes" id="UP000601223"/>
    </source>
</evidence>
<sequence>MTIHGLLLLIAPPALGVIVGYACGGRLASLRNLRLSALWLLWLAALVQAAQYYVTPLRHPALLAVVFGLVLWWLALNLPAWPLAIRIAGVAITVGALANGLTIALNGRMPYEPATAEAVGLRPGLTTPKNEPADHATRLAFLGDTIPVPPLRKVVSPGDLLIGTGTVALTALAMRRRRDRPDPPPRPVTGGDT</sequence>
<gene>
    <name evidence="3" type="ORF">Cba03nite_49070</name>
</gene>
<comment type="caution">
    <text evidence="3">The sequence shown here is derived from an EMBL/GenBank/DDBJ whole genome shotgun (WGS) entry which is preliminary data.</text>
</comment>
<dbReference type="EMBL" id="BONF01000029">
    <property type="protein sequence ID" value="GIF83558.1"/>
    <property type="molecule type" value="Genomic_DNA"/>
</dbReference>
<dbReference type="Pfam" id="PF17248">
    <property type="entry name" value="DUF5317"/>
    <property type="match status" value="1"/>
</dbReference>
<feature type="region of interest" description="Disordered" evidence="1">
    <location>
        <begin position="174"/>
        <end position="193"/>
    </location>
</feature>
<reference evidence="3 4" key="1">
    <citation type="submission" date="2021-01" db="EMBL/GenBank/DDBJ databases">
        <title>Whole genome shotgun sequence of Catellatospora bangladeshensis NBRC 107357.</title>
        <authorList>
            <person name="Komaki H."/>
            <person name="Tamura T."/>
        </authorList>
    </citation>
    <scope>NUCLEOTIDE SEQUENCE [LARGE SCALE GENOMIC DNA]</scope>
    <source>
        <strain evidence="3 4">NBRC 107357</strain>
    </source>
</reference>
<protein>
    <recommendedName>
        <fullName evidence="5">DUF5317 domain-containing protein</fullName>
    </recommendedName>
</protein>
<dbReference type="Proteomes" id="UP000601223">
    <property type="component" value="Unassembled WGS sequence"/>
</dbReference>